<dbReference type="InterPro" id="IPR022445">
    <property type="entry name" value="Sortase_proteobact_type"/>
</dbReference>
<evidence type="ECO:0000313" key="2">
    <source>
        <dbReference type="EMBL" id="MFA0790229.1"/>
    </source>
</evidence>
<dbReference type="Gene3D" id="2.40.260.10">
    <property type="entry name" value="Sortase"/>
    <property type="match status" value="1"/>
</dbReference>
<dbReference type="Pfam" id="PF04203">
    <property type="entry name" value="Sortase"/>
    <property type="match status" value="1"/>
</dbReference>
<keyword evidence="3" id="KW-1185">Reference proteome</keyword>
<gene>
    <name evidence="2" type="ORF">ACCI51_06695</name>
</gene>
<dbReference type="SUPFAM" id="SSF63817">
    <property type="entry name" value="Sortase"/>
    <property type="match status" value="1"/>
</dbReference>
<comment type="caution">
    <text evidence="2">The sequence shown here is derived from an EMBL/GenBank/DDBJ whole genome shotgun (WGS) entry which is preliminary data.</text>
</comment>
<dbReference type="RefSeq" id="WP_299579974.1">
    <property type="nucleotide sequence ID" value="NZ_JBGMEL010000005.1"/>
</dbReference>
<evidence type="ECO:0000313" key="3">
    <source>
        <dbReference type="Proteomes" id="UP001569414"/>
    </source>
</evidence>
<dbReference type="GO" id="GO:0016787">
    <property type="term" value="F:hydrolase activity"/>
    <property type="evidence" value="ECO:0007669"/>
    <property type="project" value="UniProtKB-KW"/>
</dbReference>
<protein>
    <submittedName>
        <fullName evidence="2">Class GN sortase</fullName>
        <ecNumber evidence="2">3.4.22.-</ecNumber>
    </submittedName>
</protein>
<accession>A0ABV4NM04</accession>
<dbReference type="InterPro" id="IPR023365">
    <property type="entry name" value="Sortase_dom-sf"/>
</dbReference>
<sequence length="192" mass="21028">MIRPLLFLLCLAAGLWQLGSAGWLLAKAQLAQRLIAEAWETQLQDGVPQKPWPWADTRPVAKLKLEGQRPLVVLAGGSGASLAFGPGLLAGSGKPGDFRTTVIAAHRDTHFAGLQSVRRGSAIYLQDERGHWHTYRVSELRIVNSERERLPVFAERGLLLVTCYPFDAVAAGGPLRYLVYAEYQSGGEVVRL</sequence>
<evidence type="ECO:0000256" key="1">
    <source>
        <dbReference type="ARBA" id="ARBA00022801"/>
    </source>
</evidence>
<name>A0ABV4NM04_9GAMM</name>
<keyword evidence="1 2" id="KW-0378">Hydrolase</keyword>
<dbReference type="NCBIfam" id="TIGR03784">
    <property type="entry name" value="marine_sortase"/>
    <property type="match status" value="1"/>
</dbReference>
<dbReference type="InterPro" id="IPR041999">
    <property type="entry name" value="Sortase_D_1"/>
</dbReference>
<dbReference type="InterPro" id="IPR005754">
    <property type="entry name" value="Sortase"/>
</dbReference>
<dbReference type="NCBIfam" id="TIGR01076">
    <property type="entry name" value="sortase_fam"/>
    <property type="match status" value="1"/>
</dbReference>
<dbReference type="Proteomes" id="UP001569414">
    <property type="component" value="Unassembled WGS sequence"/>
</dbReference>
<dbReference type="CDD" id="cd05828">
    <property type="entry name" value="Sortase_D_1"/>
    <property type="match status" value="1"/>
</dbReference>
<organism evidence="2 3">
    <name type="scientific">Microbulbifer echini</name>
    <dbReference type="NCBI Taxonomy" id="1529067"/>
    <lineage>
        <taxon>Bacteria</taxon>
        <taxon>Pseudomonadati</taxon>
        <taxon>Pseudomonadota</taxon>
        <taxon>Gammaproteobacteria</taxon>
        <taxon>Cellvibrionales</taxon>
        <taxon>Microbulbiferaceae</taxon>
        <taxon>Microbulbifer</taxon>
    </lineage>
</organism>
<proteinExistence type="predicted"/>
<dbReference type="EMBL" id="JBGMEL010000005">
    <property type="protein sequence ID" value="MFA0790229.1"/>
    <property type="molecule type" value="Genomic_DNA"/>
</dbReference>
<reference evidence="2 3" key="1">
    <citation type="submission" date="2024-08" db="EMBL/GenBank/DDBJ databases">
        <authorList>
            <person name="Ishaq N."/>
        </authorList>
    </citation>
    <scope>NUCLEOTIDE SEQUENCE [LARGE SCALE GENOMIC DNA]</scope>
    <source>
        <strain evidence="2 3">JCM 30400</strain>
    </source>
</reference>
<dbReference type="EC" id="3.4.22.-" evidence="2"/>